<evidence type="ECO:0000256" key="2">
    <source>
        <dbReference type="ARBA" id="ARBA00007639"/>
    </source>
</evidence>
<accession>A0ABW0SI54</accession>
<dbReference type="PANTHER" id="PTHR46847:SF1">
    <property type="entry name" value="D-ALLOSE-BINDING PERIPLASMIC PROTEIN-RELATED"/>
    <property type="match status" value="1"/>
</dbReference>
<reference evidence="6" key="1">
    <citation type="journal article" date="2019" name="Int. J. Syst. Evol. Microbiol.">
        <title>The Global Catalogue of Microorganisms (GCM) 10K type strain sequencing project: providing services to taxonomists for standard genome sequencing and annotation.</title>
        <authorList>
            <consortium name="The Broad Institute Genomics Platform"/>
            <consortium name="The Broad Institute Genome Sequencing Center for Infectious Disease"/>
            <person name="Wu L."/>
            <person name="Ma J."/>
        </authorList>
    </citation>
    <scope>NUCLEOTIDE SEQUENCE [LARGE SCALE GENOMIC DNA]</scope>
    <source>
        <strain evidence="6">KACC 11588</strain>
    </source>
</reference>
<organism evidence="5 6">
    <name type="scientific">Rubellimicrobium aerolatum</name>
    <dbReference type="NCBI Taxonomy" id="490979"/>
    <lineage>
        <taxon>Bacteria</taxon>
        <taxon>Pseudomonadati</taxon>
        <taxon>Pseudomonadota</taxon>
        <taxon>Alphaproteobacteria</taxon>
        <taxon>Rhodobacterales</taxon>
        <taxon>Roseobacteraceae</taxon>
        <taxon>Rubellimicrobium</taxon>
    </lineage>
</organism>
<dbReference type="Pfam" id="PF13407">
    <property type="entry name" value="Peripla_BP_4"/>
    <property type="match status" value="1"/>
</dbReference>
<keyword evidence="3" id="KW-0732">Signal</keyword>
<dbReference type="SUPFAM" id="SSF53822">
    <property type="entry name" value="Periplasmic binding protein-like I"/>
    <property type="match status" value="1"/>
</dbReference>
<dbReference type="RefSeq" id="WP_342454224.1">
    <property type="nucleotide sequence ID" value="NZ_JAGGJP010000030.1"/>
</dbReference>
<evidence type="ECO:0000313" key="6">
    <source>
        <dbReference type="Proteomes" id="UP001596056"/>
    </source>
</evidence>
<dbReference type="EMBL" id="JBHSNA010000034">
    <property type="protein sequence ID" value="MFC5568295.1"/>
    <property type="molecule type" value="Genomic_DNA"/>
</dbReference>
<gene>
    <name evidence="5" type="ORF">ACFPOC_17975</name>
</gene>
<evidence type="ECO:0000259" key="4">
    <source>
        <dbReference type="Pfam" id="PF13407"/>
    </source>
</evidence>
<comment type="similarity">
    <text evidence="2">Belongs to the bacterial solute-binding protein 2 family.</text>
</comment>
<dbReference type="InterPro" id="IPR025997">
    <property type="entry name" value="SBP_2_dom"/>
</dbReference>
<feature type="domain" description="Periplasmic binding protein" evidence="4">
    <location>
        <begin position="61"/>
        <end position="252"/>
    </location>
</feature>
<dbReference type="CDD" id="cd06307">
    <property type="entry name" value="PBP1_sugar_binding"/>
    <property type="match status" value="1"/>
</dbReference>
<sequence length="276" mass="29956">MRIDLLLVRPDSTFFLRLARAFDRIVAVLDPAISVHRAFLLETDPAAIARRIAEPPHRRSGLILAVPDTAPVQEALGRVAREGLPVVQVVSRAVTQGAAYVGIDNKAAGRTAALFLARMQPRPGPVVAFCHSGLYAVHRDRISGFSDALARHAPHLAFECVLFHGDDGSRARVLLREALQTWPDLAGFYNAGGANGALAEELARLPNGDKVFFAGHELTDRSARALRDGVMDIVLDQEPEAQAQRAMDLMLHSLGFLQEPVENPAIRFVTLTAANV</sequence>
<dbReference type="PANTHER" id="PTHR46847">
    <property type="entry name" value="D-ALLOSE-BINDING PERIPLASMIC PROTEIN-RELATED"/>
    <property type="match status" value="1"/>
</dbReference>
<keyword evidence="6" id="KW-1185">Reference proteome</keyword>
<dbReference type="Gene3D" id="3.40.50.2300">
    <property type="match status" value="2"/>
</dbReference>
<protein>
    <submittedName>
        <fullName evidence="5">Substrate-binding domain-containing protein</fullName>
    </submittedName>
</protein>
<comment type="subcellular location">
    <subcellularLocation>
        <location evidence="1">Cell envelope</location>
    </subcellularLocation>
</comment>
<evidence type="ECO:0000313" key="5">
    <source>
        <dbReference type="EMBL" id="MFC5568295.1"/>
    </source>
</evidence>
<evidence type="ECO:0000256" key="1">
    <source>
        <dbReference type="ARBA" id="ARBA00004196"/>
    </source>
</evidence>
<name>A0ABW0SI54_9RHOB</name>
<evidence type="ECO:0000256" key="3">
    <source>
        <dbReference type="ARBA" id="ARBA00022729"/>
    </source>
</evidence>
<dbReference type="InterPro" id="IPR028082">
    <property type="entry name" value="Peripla_BP_I"/>
</dbReference>
<proteinExistence type="inferred from homology"/>
<dbReference type="Proteomes" id="UP001596056">
    <property type="component" value="Unassembled WGS sequence"/>
</dbReference>
<comment type="caution">
    <text evidence="5">The sequence shown here is derived from an EMBL/GenBank/DDBJ whole genome shotgun (WGS) entry which is preliminary data.</text>
</comment>